<dbReference type="Pfam" id="PF13472">
    <property type="entry name" value="Lipase_GDSL_2"/>
    <property type="match status" value="1"/>
</dbReference>
<dbReference type="SUPFAM" id="SSF52266">
    <property type="entry name" value="SGNH hydrolase"/>
    <property type="match status" value="1"/>
</dbReference>
<comment type="caution">
    <text evidence="2">The sequence shown here is derived from an EMBL/GenBank/DDBJ whole genome shotgun (WGS) entry which is preliminary data.</text>
</comment>
<gene>
    <name evidence="2" type="ORF">GCM10023147_04090</name>
</gene>
<proteinExistence type="predicted"/>
<keyword evidence="3" id="KW-1185">Reference proteome</keyword>
<protein>
    <recommendedName>
        <fullName evidence="1">SGNH hydrolase-type esterase domain-containing protein</fullName>
    </recommendedName>
</protein>
<evidence type="ECO:0000313" key="3">
    <source>
        <dbReference type="Proteomes" id="UP001500635"/>
    </source>
</evidence>
<dbReference type="EMBL" id="BAABFR010000004">
    <property type="protein sequence ID" value="GAA4384112.1"/>
    <property type="molecule type" value="Genomic_DNA"/>
</dbReference>
<dbReference type="InterPro" id="IPR051532">
    <property type="entry name" value="Ester_Hydrolysis_Enzymes"/>
</dbReference>
<name>A0ABP8J3N7_9ACTN</name>
<accession>A0ABP8J3N7</accession>
<evidence type="ECO:0000313" key="2">
    <source>
        <dbReference type="EMBL" id="GAA4384112.1"/>
    </source>
</evidence>
<evidence type="ECO:0000259" key="1">
    <source>
        <dbReference type="Pfam" id="PF13472"/>
    </source>
</evidence>
<organism evidence="2 3">
    <name type="scientific">Tsukamurella soli</name>
    <dbReference type="NCBI Taxonomy" id="644556"/>
    <lineage>
        <taxon>Bacteria</taxon>
        <taxon>Bacillati</taxon>
        <taxon>Actinomycetota</taxon>
        <taxon>Actinomycetes</taxon>
        <taxon>Mycobacteriales</taxon>
        <taxon>Tsukamurellaceae</taxon>
        <taxon>Tsukamurella</taxon>
    </lineage>
</organism>
<reference evidence="3" key="1">
    <citation type="journal article" date="2019" name="Int. J. Syst. Evol. Microbiol.">
        <title>The Global Catalogue of Microorganisms (GCM) 10K type strain sequencing project: providing services to taxonomists for standard genome sequencing and annotation.</title>
        <authorList>
            <consortium name="The Broad Institute Genomics Platform"/>
            <consortium name="The Broad Institute Genome Sequencing Center for Infectious Disease"/>
            <person name="Wu L."/>
            <person name="Ma J."/>
        </authorList>
    </citation>
    <scope>NUCLEOTIDE SEQUENCE [LARGE SCALE GENOMIC DNA]</scope>
    <source>
        <strain evidence="3">JCM 17688</strain>
    </source>
</reference>
<dbReference type="PANTHER" id="PTHR30383">
    <property type="entry name" value="THIOESTERASE 1/PROTEASE 1/LYSOPHOSPHOLIPASE L1"/>
    <property type="match status" value="1"/>
</dbReference>
<feature type="domain" description="SGNH hydrolase-type esterase" evidence="1">
    <location>
        <begin position="24"/>
        <end position="187"/>
    </location>
</feature>
<dbReference type="PANTHER" id="PTHR30383:SF5">
    <property type="entry name" value="SGNH HYDROLASE-TYPE ESTERASE DOMAIN-CONTAINING PROTEIN"/>
    <property type="match status" value="1"/>
</dbReference>
<dbReference type="InterPro" id="IPR036514">
    <property type="entry name" value="SGNH_hydro_sf"/>
</dbReference>
<sequence length="244" mass="25594">MLCGAGVATPKPPAAHLAQEVAVVGASIADGMGAPPGGGWAELLADDLGVRADVSADPGAGFVARGVAKEGPMWRLLPALQLDRVHPDVVLVQAGHNDVGEPLLPVIVSVTRLFEAIHTLTPDSVIGLISVFPTGDEPSAAARTTDAAIVAAARTAVPDVFVFDPITGRWHFPRLRDGLHPTEAGHEWIAQRLTGPLRDALDPHQRNSPRRGPTWPDLLTLIFGNSMPDSRQNQGFLGVVTANA</sequence>
<dbReference type="InterPro" id="IPR013830">
    <property type="entry name" value="SGNH_hydro"/>
</dbReference>
<dbReference type="Proteomes" id="UP001500635">
    <property type="component" value="Unassembled WGS sequence"/>
</dbReference>
<dbReference type="Gene3D" id="3.40.50.1110">
    <property type="entry name" value="SGNH hydrolase"/>
    <property type="match status" value="1"/>
</dbReference>
<dbReference type="CDD" id="cd00229">
    <property type="entry name" value="SGNH_hydrolase"/>
    <property type="match status" value="1"/>
</dbReference>